<reference evidence="1" key="1">
    <citation type="journal article" date="2021" name="Proc. Natl. Acad. Sci. U.S.A.">
        <title>A Catalog of Tens of Thousands of Viruses from Human Metagenomes Reveals Hidden Associations with Chronic Diseases.</title>
        <authorList>
            <person name="Tisza M.J."/>
            <person name="Buck C.B."/>
        </authorList>
    </citation>
    <scope>NUCLEOTIDE SEQUENCE</scope>
    <source>
        <strain evidence="1">CtZkC8</strain>
    </source>
</reference>
<protein>
    <submittedName>
        <fullName evidence="1">Uncharacterized protein</fullName>
    </submittedName>
</protein>
<sequence length="40" mass="4721">MDLSIVLIYNMLMVYSQTHHILKAIRVTFHINYSITVVEL</sequence>
<accession>A0A8S5UC47</accession>
<name>A0A8S5UC47_9CAUD</name>
<organism evidence="1">
    <name type="scientific">Podoviridae sp. ctZkC8</name>
    <dbReference type="NCBI Taxonomy" id="2825259"/>
    <lineage>
        <taxon>Viruses</taxon>
        <taxon>Duplodnaviria</taxon>
        <taxon>Heunggongvirae</taxon>
        <taxon>Uroviricota</taxon>
        <taxon>Caudoviricetes</taxon>
    </lineage>
</organism>
<proteinExistence type="predicted"/>
<dbReference type="EMBL" id="BK016062">
    <property type="protein sequence ID" value="DAF92071.1"/>
    <property type="molecule type" value="Genomic_DNA"/>
</dbReference>
<evidence type="ECO:0000313" key="1">
    <source>
        <dbReference type="EMBL" id="DAF92071.1"/>
    </source>
</evidence>